<sequence length="106" mass="11402">MFVKQLYAASTLETMYQPAQKLGGESVQVKTILNPLIANTLVISGLVAFFVILFAGFAYISGAGDKAKLTQSTNMLTYGILGLIIVVSAYLITKILGTVIGFKFFN</sequence>
<dbReference type="Pfam" id="PF18895">
    <property type="entry name" value="T4SS_pilin"/>
    <property type="match status" value="1"/>
</dbReference>
<reference evidence="2 3" key="1">
    <citation type="journal article" date="2016" name="Nat. Commun.">
        <title>Thousands of microbial genomes shed light on interconnected biogeochemical processes in an aquifer system.</title>
        <authorList>
            <person name="Anantharaman K."/>
            <person name="Brown C.T."/>
            <person name="Hug L.A."/>
            <person name="Sharon I."/>
            <person name="Castelle C.J."/>
            <person name="Probst A.J."/>
            <person name="Thomas B.C."/>
            <person name="Singh A."/>
            <person name="Wilkins M.J."/>
            <person name="Karaoz U."/>
            <person name="Brodie E.L."/>
            <person name="Williams K.H."/>
            <person name="Hubbard S.S."/>
            <person name="Banfield J.F."/>
        </authorList>
    </citation>
    <scope>NUCLEOTIDE SEQUENCE [LARGE SCALE GENOMIC DNA]</scope>
</reference>
<keyword evidence="1" id="KW-0472">Membrane</keyword>
<protein>
    <submittedName>
        <fullName evidence="2">Uncharacterized protein</fullName>
    </submittedName>
</protein>
<name>A0A1F5FVX1_9BACT</name>
<dbReference type="EMBL" id="MFAQ01000009">
    <property type="protein sequence ID" value="OGD83761.1"/>
    <property type="molecule type" value="Genomic_DNA"/>
</dbReference>
<comment type="caution">
    <text evidence="2">The sequence shown here is derived from an EMBL/GenBank/DDBJ whole genome shotgun (WGS) entry which is preliminary data.</text>
</comment>
<dbReference type="AlphaFoldDB" id="A0A1F5FVX1"/>
<evidence type="ECO:0000313" key="3">
    <source>
        <dbReference type="Proteomes" id="UP000179237"/>
    </source>
</evidence>
<evidence type="ECO:0000313" key="2">
    <source>
        <dbReference type="EMBL" id="OGD83761.1"/>
    </source>
</evidence>
<feature type="transmembrane region" description="Helical" evidence="1">
    <location>
        <begin position="80"/>
        <end position="105"/>
    </location>
</feature>
<dbReference type="InterPro" id="IPR043993">
    <property type="entry name" value="T4SS_pilin"/>
</dbReference>
<keyword evidence="1" id="KW-0812">Transmembrane</keyword>
<gene>
    <name evidence="2" type="ORF">A2572_00900</name>
</gene>
<proteinExistence type="predicted"/>
<evidence type="ECO:0000256" key="1">
    <source>
        <dbReference type="SAM" id="Phobius"/>
    </source>
</evidence>
<accession>A0A1F5FVX1</accession>
<dbReference type="Proteomes" id="UP000179237">
    <property type="component" value="Unassembled WGS sequence"/>
</dbReference>
<organism evidence="2 3">
    <name type="scientific">Candidatus Collierbacteria bacterium RIFOXYD1_FULL_40_9</name>
    <dbReference type="NCBI Taxonomy" id="1817731"/>
    <lineage>
        <taxon>Bacteria</taxon>
        <taxon>Candidatus Collieribacteriota</taxon>
    </lineage>
</organism>
<keyword evidence="1" id="KW-1133">Transmembrane helix</keyword>
<feature type="transmembrane region" description="Helical" evidence="1">
    <location>
        <begin position="36"/>
        <end position="60"/>
    </location>
</feature>